<keyword evidence="5" id="KW-0472">Membrane</keyword>
<evidence type="ECO:0000313" key="7">
    <source>
        <dbReference type="EMBL" id="NCU18487.1"/>
    </source>
</evidence>
<dbReference type="Proteomes" id="UP000743899">
    <property type="component" value="Unassembled WGS sequence"/>
</dbReference>
<keyword evidence="5" id="KW-1133">Transmembrane helix</keyword>
<comment type="caution">
    <text evidence="7">The sequence shown here is derived from an EMBL/GenBank/DDBJ whole genome shotgun (WGS) entry which is preliminary data.</text>
</comment>
<dbReference type="Gene3D" id="1.10.760.10">
    <property type="entry name" value="Cytochrome c-like domain"/>
    <property type="match status" value="1"/>
</dbReference>
<name>A0ABX0ABP4_9BACI</name>
<keyword evidence="8" id="KW-1185">Reference proteome</keyword>
<dbReference type="InterPro" id="IPR012218">
    <property type="entry name" value="Cyt_c_BACSU-c550-type"/>
</dbReference>
<dbReference type="SUPFAM" id="SSF46626">
    <property type="entry name" value="Cytochrome c"/>
    <property type="match status" value="1"/>
</dbReference>
<evidence type="ECO:0000256" key="3">
    <source>
        <dbReference type="ARBA" id="ARBA00023004"/>
    </source>
</evidence>
<dbReference type="InterPro" id="IPR009056">
    <property type="entry name" value="Cyt_c-like_dom"/>
</dbReference>
<protein>
    <submittedName>
        <fullName evidence="7">Cytochrome c</fullName>
    </submittedName>
</protein>
<proteinExistence type="predicted"/>
<evidence type="ECO:0000256" key="5">
    <source>
        <dbReference type="SAM" id="Phobius"/>
    </source>
</evidence>
<reference evidence="7 8" key="1">
    <citation type="submission" date="2020-01" db="EMBL/GenBank/DDBJ databases">
        <title>A novel Bacillus sp. from Pasinler.</title>
        <authorList>
            <person name="Adiguzel A."/>
            <person name="Ay H."/>
            <person name="Baltaci M.O."/>
        </authorList>
    </citation>
    <scope>NUCLEOTIDE SEQUENCE [LARGE SCALE GENOMIC DNA]</scope>
    <source>
        <strain evidence="7 8">P1</strain>
    </source>
</reference>
<evidence type="ECO:0000259" key="6">
    <source>
        <dbReference type="PROSITE" id="PS51007"/>
    </source>
</evidence>
<keyword evidence="3 4" id="KW-0408">Iron</keyword>
<evidence type="ECO:0000256" key="4">
    <source>
        <dbReference type="PROSITE-ProRule" id="PRU00433"/>
    </source>
</evidence>
<dbReference type="PROSITE" id="PS51007">
    <property type="entry name" value="CYTC"/>
    <property type="match status" value="1"/>
</dbReference>
<evidence type="ECO:0000313" key="8">
    <source>
        <dbReference type="Proteomes" id="UP000743899"/>
    </source>
</evidence>
<organism evidence="7 8">
    <name type="scientific">Pallidibacillus pasinlerensis</name>
    <dbReference type="NCBI Taxonomy" id="2703818"/>
    <lineage>
        <taxon>Bacteria</taxon>
        <taxon>Bacillati</taxon>
        <taxon>Bacillota</taxon>
        <taxon>Bacilli</taxon>
        <taxon>Bacillales</taxon>
        <taxon>Bacillaceae</taxon>
        <taxon>Pallidibacillus</taxon>
    </lineage>
</organism>
<dbReference type="NCBIfam" id="NF045773">
    <property type="entry name" value="cytochro_C550"/>
    <property type="match status" value="1"/>
</dbReference>
<dbReference type="PIRSF" id="PIRSF000025">
    <property type="entry name" value="Cytc_Bsub_c550"/>
    <property type="match status" value="1"/>
</dbReference>
<sequence>MKRNAIFPYLLIMVFGVGLIFALSLIGVYSGNEAADGEGGTDAALLEATPEEIYSQVGCINCHGENYQGASGPELINVDSRLSADEIRDVLVNGAGVMPGNLVPAEKLDEMIEWIISLE</sequence>
<dbReference type="EMBL" id="JAACYS010000062">
    <property type="protein sequence ID" value="NCU18487.1"/>
    <property type="molecule type" value="Genomic_DNA"/>
</dbReference>
<dbReference type="RefSeq" id="WP_161921313.1">
    <property type="nucleotide sequence ID" value="NZ_JAACYS010000062.1"/>
</dbReference>
<evidence type="ECO:0000256" key="1">
    <source>
        <dbReference type="ARBA" id="ARBA00022617"/>
    </source>
</evidence>
<dbReference type="InterPro" id="IPR054780">
    <property type="entry name" value="Cytochro_C550_firm"/>
</dbReference>
<dbReference type="Pfam" id="PF13442">
    <property type="entry name" value="Cytochrome_CBB3"/>
    <property type="match status" value="1"/>
</dbReference>
<feature type="domain" description="Cytochrome c" evidence="6">
    <location>
        <begin position="45"/>
        <end position="119"/>
    </location>
</feature>
<dbReference type="InterPro" id="IPR036909">
    <property type="entry name" value="Cyt_c-like_dom_sf"/>
</dbReference>
<evidence type="ECO:0000256" key="2">
    <source>
        <dbReference type="ARBA" id="ARBA00022723"/>
    </source>
</evidence>
<feature type="transmembrane region" description="Helical" evidence="5">
    <location>
        <begin position="6"/>
        <end position="29"/>
    </location>
</feature>
<keyword evidence="2 4" id="KW-0479">Metal-binding</keyword>
<gene>
    <name evidence="7" type="ORF">GW534_12260</name>
</gene>
<accession>A0ABX0ABP4</accession>
<keyword evidence="1 4" id="KW-0349">Heme</keyword>
<keyword evidence="5" id="KW-0812">Transmembrane</keyword>